<accession>A0A6A6DYQ7</accession>
<evidence type="ECO:0000313" key="1">
    <source>
        <dbReference type="EMBL" id="KAF2184807.1"/>
    </source>
</evidence>
<gene>
    <name evidence="1" type="ORF">K469DRAFT_708575</name>
</gene>
<protein>
    <submittedName>
        <fullName evidence="1">Uncharacterized protein</fullName>
    </submittedName>
</protein>
<name>A0A6A6DYQ7_9PEZI</name>
<dbReference type="EMBL" id="ML994636">
    <property type="protein sequence ID" value="KAF2184807.1"/>
    <property type="molecule type" value="Genomic_DNA"/>
</dbReference>
<dbReference type="OrthoDB" id="4725400at2759"/>
<organism evidence="1 2">
    <name type="scientific">Zopfia rhizophila CBS 207.26</name>
    <dbReference type="NCBI Taxonomy" id="1314779"/>
    <lineage>
        <taxon>Eukaryota</taxon>
        <taxon>Fungi</taxon>
        <taxon>Dikarya</taxon>
        <taxon>Ascomycota</taxon>
        <taxon>Pezizomycotina</taxon>
        <taxon>Dothideomycetes</taxon>
        <taxon>Dothideomycetes incertae sedis</taxon>
        <taxon>Zopfiaceae</taxon>
        <taxon>Zopfia</taxon>
    </lineage>
</organism>
<sequence length="65" mass="7257">MTRFGQNKFQTNDAVWLTEPGSQQLKGPYLIASMPSPGNYTLSYENGQPAEGGKTFKERLLDFAE</sequence>
<proteinExistence type="predicted"/>
<keyword evidence="2" id="KW-1185">Reference proteome</keyword>
<evidence type="ECO:0000313" key="2">
    <source>
        <dbReference type="Proteomes" id="UP000800200"/>
    </source>
</evidence>
<dbReference type="AlphaFoldDB" id="A0A6A6DYQ7"/>
<reference evidence="1" key="1">
    <citation type="journal article" date="2020" name="Stud. Mycol.">
        <title>101 Dothideomycetes genomes: a test case for predicting lifestyles and emergence of pathogens.</title>
        <authorList>
            <person name="Haridas S."/>
            <person name="Albert R."/>
            <person name="Binder M."/>
            <person name="Bloem J."/>
            <person name="Labutti K."/>
            <person name="Salamov A."/>
            <person name="Andreopoulos B."/>
            <person name="Baker S."/>
            <person name="Barry K."/>
            <person name="Bills G."/>
            <person name="Bluhm B."/>
            <person name="Cannon C."/>
            <person name="Castanera R."/>
            <person name="Culley D."/>
            <person name="Daum C."/>
            <person name="Ezra D."/>
            <person name="Gonzalez J."/>
            <person name="Henrissat B."/>
            <person name="Kuo A."/>
            <person name="Liang C."/>
            <person name="Lipzen A."/>
            <person name="Lutzoni F."/>
            <person name="Magnuson J."/>
            <person name="Mondo S."/>
            <person name="Nolan M."/>
            <person name="Ohm R."/>
            <person name="Pangilinan J."/>
            <person name="Park H.-J."/>
            <person name="Ramirez L."/>
            <person name="Alfaro M."/>
            <person name="Sun H."/>
            <person name="Tritt A."/>
            <person name="Yoshinaga Y."/>
            <person name="Zwiers L.-H."/>
            <person name="Turgeon B."/>
            <person name="Goodwin S."/>
            <person name="Spatafora J."/>
            <person name="Crous P."/>
            <person name="Grigoriev I."/>
        </authorList>
    </citation>
    <scope>NUCLEOTIDE SEQUENCE</scope>
    <source>
        <strain evidence="1">CBS 207.26</strain>
    </source>
</reference>
<dbReference type="Proteomes" id="UP000800200">
    <property type="component" value="Unassembled WGS sequence"/>
</dbReference>